<dbReference type="PANTHER" id="PTHR10855">
    <property type="entry name" value="26S PROTEASOME NON-ATPASE REGULATORY SUBUNIT 12/COP9 SIGNALOSOME COMPLEX SUBUNIT 4"/>
    <property type="match status" value="1"/>
</dbReference>
<gene>
    <name evidence="5" type="ORF">D9613_002155</name>
</gene>
<dbReference type="InterPro" id="IPR040896">
    <property type="entry name" value="RPN5_C"/>
</dbReference>
<dbReference type="PROSITE" id="PS50250">
    <property type="entry name" value="PCI"/>
    <property type="match status" value="1"/>
</dbReference>
<dbReference type="Proteomes" id="UP000521872">
    <property type="component" value="Unassembled WGS sequence"/>
</dbReference>
<dbReference type="InterPro" id="IPR000717">
    <property type="entry name" value="PCI_dom"/>
</dbReference>
<keyword evidence="2" id="KW-0647">Proteasome</keyword>
<dbReference type="EMBL" id="JAACJL010000001">
    <property type="protein sequence ID" value="KAF4623830.1"/>
    <property type="molecule type" value="Genomic_DNA"/>
</dbReference>
<sequence length="1291" mass="145032">MFPIILKDADATNKLLEAILESPNGRRSLSRLARTCRAFSGPALDILWRDLDSIVPIIGLFPNNLLKKSRKPGLGLSRLPRDEDWKTIIKYSERIQRITYDESANNITPSIFSVFEDCRPQNMTYILPRLQELTWKVETSSALDRCMIFLHPELQVLNLEIGNKMPKIHEFLTEVCKRTTLKGISFISPTSLPDNFTELLSNQVGLEKVVLVAPGALAPRIGRWVASIPELKHLQMDLTGRAPIAIEGFFDELRPRSGDSTPSSIGSRDSGIFSGEELDFTEIRKSALRLTGDLPSKGSFSKLKRLQLTGEVANMAVFFKHLDSDLVHLDLVIEDPPDNADWQDLSDIMCERFKDSLQSLRISATASSKFADLVRSTGRAEPPSGRLSLERFTGLTKLVRLDIDLPESILFTPTDIECLANACPNLESLKLCPTSRFPPPHSPKLTLESLASLTEHCKRLHTLAVVFNAGSVNENLLKSQDIISPSMLRLHVGHSWANDPLQISILLSHFMPKLETLKWFQEKNRAGFNEVHAKNWQMVSETLPHLQSLRAVEKSFKPVPLPLPVKTETAEKAIDATVSTRNRGVQVQVSTSEMAVQISPILEDRAMEAIVELCEVSIDATPSFESIAVEAKPQTVSTGVTAAVMAASNGNIDFSQKSEKSHYSPLFRPLPNVFIISSLFNLLSFAYRYALLPLSFTSRILHLALARFQHRKDGAPRANGVSKHAHNDASTTTSVDVSTEPIPLNDMPPSSQIHAPMSTYAYAYDDSLHAIHFFSSNLRGMDDTQTPTSDPGPGLNLSTWAKCLQTESNKCATRHRAWNQESLNTPAWKYIMADNRKQEKDFTKEVDALLPEADALIKAGKLQEGLDKIFALEKQTRNAADLSSTTRLAKAAVQHCYDAKDYSLLNNTISTLSKKHGQLKGPIQAIVELSIGWLPEIQKAEGTERWLELVETLRSVTEGKIFLETPRARVTLALALYHEELSKSEKSKDPKESLQTASDLLSELQVETYSSMERREKTEFILEQMRLLVAVAQLKDAAVEKKEGKESLSGGEAEWVKVRVGGRKDIKLKYYDLMIQHALHYDSYLDVAKYYHKIWETPTVKEDENDKGRQVLEHIVYYIVLAPHNNEQSDMLHHLNADPALTKLKLHQNLVKCFAKTELMRWPGIESMYGVLRKTPVFSSDKRWEDFHTRVVEHNIRVVSQYYTRITLTRLTALLDLTPKETEQILARLVVSGTIWAKVDRPAGIVNFRSKRNAEDVMNDWSSDMQKLLGLVEKTWMGMNAAQAAQSRVKS</sequence>
<dbReference type="Pfam" id="PF01399">
    <property type="entry name" value="PCI"/>
    <property type="match status" value="1"/>
</dbReference>
<accession>A0A8H4R7Z9</accession>
<feature type="region of interest" description="Disordered" evidence="3">
    <location>
        <begin position="715"/>
        <end position="750"/>
    </location>
</feature>
<name>A0A8H4R7Z9_9AGAR</name>
<keyword evidence="6" id="KW-1185">Reference proteome</keyword>
<comment type="similarity">
    <text evidence="1">Belongs to the proteasome subunit p55 family.</text>
</comment>
<evidence type="ECO:0000256" key="2">
    <source>
        <dbReference type="ARBA" id="ARBA00022942"/>
    </source>
</evidence>
<feature type="compositionally biased region" description="Low complexity" evidence="3">
    <location>
        <begin position="730"/>
        <end position="739"/>
    </location>
</feature>
<dbReference type="GO" id="GO:0005634">
    <property type="term" value="C:nucleus"/>
    <property type="evidence" value="ECO:0007669"/>
    <property type="project" value="UniProtKB-ARBA"/>
</dbReference>
<dbReference type="PANTHER" id="PTHR10855:SF1">
    <property type="entry name" value="26S PROTEASOME NON-ATPASE REGULATORY SUBUNIT 12"/>
    <property type="match status" value="1"/>
</dbReference>
<evidence type="ECO:0000259" key="4">
    <source>
        <dbReference type="PROSITE" id="PS50250"/>
    </source>
</evidence>
<proteinExistence type="inferred from homology"/>
<dbReference type="SUPFAM" id="SSF52047">
    <property type="entry name" value="RNI-like"/>
    <property type="match status" value="1"/>
</dbReference>
<dbReference type="InterPro" id="IPR036388">
    <property type="entry name" value="WH-like_DNA-bd_sf"/>
</dbReference>
<dbReference type="Gene3D" id="1.10.10.10">
    <property type="entry name" value="Winged helix-like DNA-binding domain superfamily/Winged helix DNA-binding domain"/>
    <property type="match status" value="1"/>
</dbReference>
<dbReference type="InterPro" id="IPR054559">
    <property type="entry name" value="PSMD12-CSN4-like_N"/>
</dbReference>
<dbReference type="InterPro" id="IPR032675">
    <property type="entry name" value="LRR_dom_sf"/>
</dbReference>
<dbReference type="GO" id="GO:0008541">
    <property type="term" value="C:proteasome regulatory particle, lid subcomplex"/>
    <property type="evidence" value="ECO:0007669"/>
    <property type="project" value="TreeGrafter"/>
</dbReference>
<dbReference type="SUPFAM" id="SSF46785">
    <property type="entry name" value="Winged helix' DNA-binding domain"/>
    <property type="match status" value="1"/>
</dbReference>
<dbReference type="InterPro" id="IPR040134">
    <property type="entry name" value="PSMD12/CSN4"/>
</dbReference>
<evidence type="ECO:0000256" key="1">
    <source>
        <dbReference type="ARBA" id="ARBA00006397"/>
    </source>
</evidence>
<dbReference type="FunFam" id="1.10.10.10:FF:000070">
    <property type="entry name" value="26S proteasome non-ATPase regulatory subunit 12"/>
    <property type="match status" value="1"/>
</dbReference>
<evidence type="ECO:0000256" key="3">
    <source>
        <dbReference type="SAM" id="MobiDB-lite"/>
    </source>
</evidence>
<dbReference type="SMART" id="SM00088">
    <property type="entry name" value="PINT"/>
    <property type="match status" value="1"/>
</dbReference>
<dbReference type="Gene3D" id="3.80.10.10">
    <property type="entry name" value="Ribonuclease Inhibitor"/>
    <property type="match status" value="1"/>
</dbReference>
<feature type="domain" description="PCI" evidence="4">
    <location>
        <begin position="1086"/>
        <end position="1253"/>
    </location>
</feature>
<dbReference type="Pfam" id="PF18098">
    <property type="entry name" value="RPN5_C"/>
    <property type="match status" value="1"/>
</dbReference>
<reference evidence="5 6" key="1">
    <citation type="submission" date="2019-12" db="EMBL/GenBank/DDBJ databases">
        <authorList>
            <person name="Floudas D."/>
            <person name="Bentzer J."/>
            <person name="Ahren D."/>
            <person name="Johansson T."/>
            <person name="Persson P."/>
            <person name="Tunlid A."/>
        </authorList>
    </citation>
    <scope>NUCLEOTIDE SEQUENCE [LARGE SCALE GENOMIC DNA]</scope>
    <source>
        <strain evidence="5 6">CBS 102.39</strain>
    </source>
</reference>
<evidence type="ECO:0000313" key="6">
    <source>
        <dbReference type="Proteomes" id="UP000521872"/>
    </source>
</evidence>
<evidence type="ECO:0000313" key="5">
    <source>
        <dbReference type="EMBL" id="KAF4623830.1"/>
    </source>
</evidence>
<protein>
    <recommendedName>
        <fullName evidence="4">PCI domain-containing protein</fullName>
    </recommendedName>
</protein>
<dbReference type="Pfam" id="PF22241">
    <property type="entry name" value="PSMD12-CSN4_N"/>
    <property type="match status" value="1"/>
</dbReference>
<comment type="caution">
    <text evidence="5">The sequence shown here is derived from an EMBL/GenBank/DDBJ whole genome shotgun (WGS) entry which is preliminary data.</text>
</comment>
<dbReference type="InterPro" id="IPR036390">
    <property type="entry name" value="WH_DNA-bd_sf"/>
</dbReference>
<organism evidence="5 6">
    <name type="scientific">Agrocybe pediades</name>
    <dbReference type="NCBI Taxonomy" id="84607"/>
    <lineage>
        <taxon>Eukaryota</taxon>
        <taxon>Fungi</taxon>
        <taxon>Dikarya</taxon>
        <taxon>Basidiomycota</taxon>
        <taxon>Agaricomycotina</taxon>
        <taxon>Agaricomycetes</taxon>
        <taxon>Agaricomycetidae</taxon>
        <taxon>Agaricales</taxon>
        <taxon>Agaricineae</taxon>
        <taxon>Strophariaceae</taxon>
        <taxon>Agrocybe</taxon>
    </lineage>
</organism>
<dbReference type="GO" id="GO:0005737">
    <property type="term" value="C:cytoplasm"/>
    <property type="evidence" value="ECO:0007669"/>
    <property type="project" value="TreeGrafter"/>
</dbReference>